<dbReference type="PANTHER" id="PTHR12286">
    <property type="entry name" value="SACCHAROPINE DEHYDROGENASE-LIKE OXIDOREDUCTASE"/>
    <property type="match status" value="1"/>
</dbReference>
<keyword evidence="3" id="KW-1185">Reference proteome</keyword>
<dbReference type="PANTHER" id="PTHR12286:SF5">
    <property type="entry name" value="SACCHAROPINE DEHYDROGENASE-LIKE OXIDOREDUCTASE"/>
    <property type="match status" value="1"/>
</dbReference>
<comment type="caution">
    <text evidence="2">The sequence shown here is derived from an EMBL/GenBank/DDBJ whole genome shotgun (WGS) entry which is preliminary data.</text>
</comment>
<dbReference type="InterPro" id="IPR051276">
    <property type="entry name" value="Saccharopine_DH-like_oxidrdct"/>
</dbReference>
<evidence type="ECO:0000259" key="1">
    <source>
        <dbReference type="Pfam" id="PF03435"/>
    </source>
</evidence>
<dbReference type="SUPFAM" id="SSF51735">
    <property type="entry name" value="NAD(P)-binding Rossmann-fold domains"/>
    <property type="match status" value="1"/>
</dbReference>
<gene>
    <name evidence="2" type="ORF">GP2143_12139</name>
</gene>
<organism evidence="2 3">
    <name type="scientific">marine gamma proteobacterium HTCC2143</name>
    <dbReference type="NCBI Taxonomy" id="247633"/>
    <lineage>
        <taxon>Bacteria</taxon>
        <taxon>Pseudomonadati</taxon>
        <taxon>Pseudomonadota</taxon>
        <taxon>Gammaproteobacteria</taxon>
        <taxon>Cellvibrionales</taxon>
        <taxon>Spongiibacteraceae</taxon>
        <taxon>BD1-7 clade</taxon>
    </lineage>
</organism>
<dbReference type="Gene3D" id="3.40.50.720">
    <property type="entry name" value="NAD(P)-binding Rossmann-like Domain"/>
    <property type="match status" value="1"/>
</dbReference>
<dbReference type="eggNOG" id="COG3268">
    <property type="taxonomic scope" value="Bacteria"/>
</dbReference>
<dbReference type="GO" id="GO:0009247">
    <property type="term" value="P:glycolipid biosynthetic process"/>
    <property type="evidence" value="ECO:0007669"/>
    <property type="project" value="TreeGrafter"/>
</dbReference>
<protein>
    <submittedName>
        <fullName evidence="2">Saccharopine dehydrogenase</fullName>
    </submittedName>
</protein>
<sequence length="407" mass="44019">MSDSQREFEIILWGASGFTGRLVADYLYANYGQGNELRWALAGRNQSKLEGIVEEIAGAKDALPIVIADSGDLAAMKAMAARTQVICTAVGPYALYGTNLVAACVEKGTDYCDLTGELQWMKRVIGEYQSEAELSGARIVHTCGFDCIPSDMGVYYLQQQMQQVHGVSAAQIKLRTKAFAGGFSGGTVYSMMNMMDEADSDPEIVTTLADPYALNPPGSHRGEDVNDQTTAIYDEDFTSWTSPFAMAGINTRVVRRSNALMNYAYGEDFRYDEATLSDSSIKARAAALAGNMVMGSMAVTPLRKMAAGLLPAPGEGPSKTKRENGFYEIWLHGRHPNDRSKDLRAIVKGDMDPGYGSTSKMLAECAVCLARDDVEVAGGFWTPASALGNHLLARLQEHAGLSFTLND</sequence>
<accession>A0YH74</accession>
<proteinExistence type="predicted"/>
<dbReference type="OrthoDB" id="4420885at2"/>
<dbReference type="AlphaFoldDB" id="A0YH74"/>
<dbReference type="InterPro" id="IPR036291">
    <property type="entry name" value="NAD(P)-bd_dom_sf"/>
</dbReference>
<dbReference type="Pfam" id="PF03435">
    <property type="entry name" value="Sacchrp_dh_NADP"/>
    <property type="match status" value="1"/>
</dbReference>
<feature type="domain" description="Saccharopine dehydrogenase NADP binding" evidence="1">
    <location>
        <begin position="10"/>
        <end position="136"/>
    </location>
</feature>
<dbReference type="EMBL" id="AAVT01000014">
    <property type="protein sequence ID" value="EAW29842.1"/>
    <property type="molecule type" value="Genomic_DNA"/>
</dbReference>
<evidence type="ECO:0000313" key="2">
    <source>
        <dbReference type="EMBL" id="EAW29842.1"/>
    </source>
</evidence>
<evidence type="ECO:0000313" key="3">
    <source>
        <dbReference type="Proteomes" id="UP000004931"/>
    </source>
</evidence>
<dbReference type="InterPro" id="IPR005097">
    <property type="entry name" value="Sacchrp_dh_NADP-bd"/>
</dbReference>
<dbReference type="STRING" id="247633.GP2143_12139"/>
<dbReference type="Proteomes" id="UP000004931">
    <property type="component" value="Unassembled WGS sequence"/>
</dbReference>
<name>A0YH74_9GAMM</name>
<dbReference type="GO" id="GO:0005886">
    <property type="term" value="C:plasma membrane"/>
    <property type="evidence" value="ECO:0007669"/>
    <property type="project" value="TreeGrafter"/>
</dbReference>
<reference evidence="2 3" key="1">
    <citation type="journal article" date="2010" name="J. Bacteriol.">
        <title>Genome sequence of the oligotrophic marine Gammaproteobacterium HTCC2143, isolated from the Oregon Coast.</title>
        <authorList>
            <person name="Oh H.M."/>
            <person name="Kang I."/>
            <person name="Ferriera S."/>
            <person name="Giovannoni S.J."/>
            <person name="Cho J.C."/>
        </authorList>
    </citation>
    <scope>NUCLEOTIDE SEQUENCE [LARGE SCALE GENOMIC DNA]</scope>
    <source>
        <strain evidence="2 3">HTCC2143</strain>
    </source>
</reference>